<sequence>MQVNPRTGSRLKAEVRCDGAPVTPASPRFARHNHNHLDSTNKMARSVIHIFTEVTIRPDFVRKMLPKTPKSYPHDLGMIHMSPSSVHLILMES</sequence>
<evidence type="ECO:0000313" key="2">
    <source>
        <dbReference type="Proteomes" id="UP000814243"/>
    </source>
</evidence>
<dbReference type="AlphaFoldDB" id="A0A922MJ11"/>
<comment type="caution">
    <text evidence="1">The sequence shown here is derived from an EMBL/GenBank/DDBJ whole genome shotgun (WGS) entry which is preliminary data.</text>
</comment>
<evidence type="ECO:0000313" key="1">
    <source>
        <dbReference type="EMBL" id="KAH9637706.1"/>
    </source>
</evidence>
<dbReference type="EMBL" id="JACEFF010000438">
    <property type="protein sequence ID" value="KAH9637706.1"/>
    <property type="molecule type" value="Genomic_DNA"/>
</dbReference>
<proteinExistence type="predicted"/>
<accession>A0A922MJ11</accession>
<organism evidence="1 2">
    <name type="scientific">Spodoptera exigua</name>
    <name type="common">Beet armyworm</name>
    <name type="synonym">Noctua fulgens</name>
    <dbReference type="NCBI Taxonomy" id="7107"/>
    <lineage>
        <taxon>Eukaryota</taxon>
        <taxon>Metazoa</taxon>
        <taxon>Ecdysozoa</taxon>
        <taxon>Arthropoda</taxon>
        <taxon>Hexapoda</taxon>
        <taxon>Insecta</taxon>
        <taxon>Pterygota</taxon>
        <taxon>Neoptera</taxon>
        <taxon>Endopterygota</taxon>
        <taxon>Lepidoptera</taxon>
        <taxon>Glossata</taxon>
        <taxon>Ditrysia</taxon>
        <taxon>Noctuoidea</taxon>
        <taxon>Noctuidae</taxon>
        <taxon>Amphipyrinae</taxon>
        <taxon>Spodoptera</taxon>
    </lineage>
</organism>
<dbReference type="Proteomes" id="UP000814243">
    <property type="component" value="Unassembled WGS sequence"/>
</dbReference>
<protein>
    <submittedName>
        <fullName evidence="1">Uncharacterized protein</fullName>
    </submittedName>
</protein>
<gene>
    <name evidence="1" type="ORF">HF086_009374</name>
</gene>
<name>A0A922MJ11_SPOEX</name>
<reference evidence="1" key="1">
    <citation type="journal article" date="2021" name="G3 (Bethesda)">
        <title>Genome and transcriptome analysis of the beet armyworm Spodoptera exigua reveals targets for pest control. .</title>
        <authorList>
            <person name="Simon S."/>
            <person name="Breeschoten T."/>
            <person name="Jansen H.J."/>
            <person name="Dirks R.P."/>
            <person name="Schranz M.E."/>
            <person name="Ros V.I.D."/>
        </authorList>
    </citation>
    <scope>NUCLEOTIDE SEQUENCE</scope>
    <source>
        <strain evidence="1">TB_SE_WUR_2020</strain>
    </source>
</reference>